<dbReference type="GO" id="GO:0005886">
    <property type="term" value="C:plasma membrane"/>
    <property type="evidence" value="ECO:0007669"/>
    <property type="project" value="UniProtKB-SubCell"/>
</dbReference>
<evidence type="ECO:0000256" key="2">
    <source>
        <dbReference type="ARBA" id="ARBA00022475"/>
    </source>
</evidence>
<dbReference type="GO" id="GO:0009247">
    <property type="term" value="P:glycolipid biosynthetic process"/>
    <property type="evidence" value="ECO:0007669"/>
    <property type="project" value="UniProtKB-ARBA"/>
</dbReference>
<dbReference type="PATRIC" id="fig|1411148.3.peg.958"/>
<dbReference type="AlphaFoldDB" id="W2C6C2"/>
<evidence type="ECO:0000313" key="9">
    <source>
        <dbReference type="Proteomes" id="UP000018837"/>
    </source>
</evidence>
<comment type="caution">
    <text evidence="8">The sequence shown here is derived from an EMBL/GenBank/DDBJ whole genome shotgun (WGS) entry which is preliminary data.</text>
</comment>
<dbReference type="Proteomes" id="UP000018837">
    <property type="component" value="Unassembled WGS sequence"/>
</dbReference>
<protein>
    <submittedName>
        <fullName evidence="8">Lipid A biosynthesis (KDO)2-(Lauroyl)-lipid IVA acyltransferase</fullName>
    </submittedName>
</protein>
<name>W2C6C2_9BACT</name>
<keyword evidence="7" id="KW-1133">Transmembrane helix</keyword>
<keyword evidence="6 8" id="KW-0012">Acyltransferase</keyword>
<evidence type="ECO:0000313" key="8">
    <source>
        <dbReference type="EMBL" id="ETK02042.1"/>
    </source>
</evidence>
<feature type="transmembrane region" description="Helical" evidence="7">
    <location>
        <begin position="33"/>
        <end position="60"/>
    </location>
</feature>
<keyword evidence="2" id="KW-1003">Cell membrane</keyword>
<gene>
    <name evidence="8" type="ORF">N425_06415</name>
</gene>
<dbReference type="EMBL" id="AYUF01000421">
    <property type="protein sequence ID" value="ETK02042.1"/>
    <property type="molecule type" value="Genomic_DNA"/>
</dbReference>
<dbReference type="GO" id="GO:0016746">
    <property type="term" value="F:acyltransferase activity"/>
    <property type="evidence" value="ECO:0007669"/>
    <property type="project" value="UniProtKB-KW"/>
</dbReference>
<organism evidence="8 9">
    <name type="scientific">Tannerella sp. oral taxon BU063 isolate Cell 2</name>
    <dbReference type="NCBI Taxonomy" id="1411148"/>
    <lineage>
        <taxon>Bacteria</taxon>
        <taxon>Pseudomonadati</taxon>
        <taxon>Bacteroidota</taxon>
        <taxon>Bacteroidia</taxon>
        <taxon>Bacteroidales</taxon>
        <taxon>Tannerellaceae</taxon>
        <taxon>Tannerella</taxon>
    </lineage>
</organism>
<keyword evidence="4 8" id="KW-0808">Transferase</keyword>
<dbReference type="PANTHER" id="PTHR30606:SF10">
    <property type="entry name" value="PHOSPHATIDYLINOSITOL MANNOSIDE ACYLTRANSFERASE"/>
    <property type="match status" value="1"/>
</dbReference>
<dbReference type="InterPro" id="IPR004960">
    <property type="entry name" value="LipA_acyltrans"/>
</dbReference>
<evidence type="ECO:0000256" key="6">
    <source>
        <dbReference type="ARBA" id="ARBA00023315"/>
    </source>
</evidence>
<dbReference type="CDD" id="cd07984">
    <property type="entry name" value="LPLAT_LABLAT-like"/>
    <property type="match status" value="1"/>
</dbReference>
<evidence type="ECO:0000256" key="4">
    <source>
        <dbReference type="ARBA" id="ARBA00022679"/>
    </source>
</evidence>
<evidence type="ECO:0000256" key="3">
    <source>
        <dbReference type="ARBA" id="ARBA00022519"/>
    </source>
</evidence>
<reference evidence="8 9" key="1">
    <citation type="submission" date="2013-11" db="EMBL/GenBank/DDBJ databases">
        <title>Single cell genomics of uncultured Tannerella BU063 (oral taxon 286).</title>
        <authorList>
            <person name="Beall C.J."/>
            <person name="Campbell A.G."/>
            <person name="Griffen A.L."/>
            <person name="Podar M."/>
            <person name="Leys E.J."/>
        </authorList>
    </citation>
    <scope>NUCLEOTIDE SEQUENCE [LARGE SCALE GENOMIC DNA]</scope>
    <source>
        <strain evidence="8">Cell 2</strain>
    </source>
</reference>
<accession>W2C6C2</accession>
<evidence type="ECO:0000256" key="7">
    <source>
        <dbReference type="SAM" id="Phobius"/>
    </source>
</evidence>
<dbReference type="Pfam" id="PF03279">
    <property type="entry name" value="Lip_A_acyltrans"/>
    <property type="match status" value="1"/>
</dbReference>
<keyword evidence="3" id="KW-0997">Cell inner membrane</keyword>
<comment type="subcellular location">
    <subcellularLocation>
        <location evidence="1">Cell inner membrane</location>
    </subcellularLocation>
</comment>
<keyword evidence="5 7" id="KW-0472">Membrane</keyword>
<proteinExistence type="predicted"/>
<sequence>MVQKSDEWDGVTGGTTLGQKAMKVMLSILDVRIGYVLLAFVVPFYMLFHHKGYVAIYGYFRRRHGYGPLKSLLKTYRNHFLFGQAMLDRFAVYAGRAKFSVDNPDNPLFLAMLDRPEGCIVASAHVGNPELSGYLLSQQKKRINCLIYGGEAKEVQKNRIKILERNNIRAIPVSDDLSHIFLVNEALQEGEMVSMPCDRTLGSSKCVTCDFLGAPADFPIGAFVLAEQFGVPVLAMFVLKVSASGYRIHVSRIPSPAGGTKRERIESMTRAYAHELERIVRRYPEQWFNFYTFWKR</sequence>
<dbReference type="PANTHER" id="PTHR30606">
    <property type="entry name" value="LIPID A BIOSYNTHESIS LAUROYL ACYLTRANSFERASE"/>
    <property type="match status" value="1"/>
</dbReference>
<evidence type="ECO:0000256" key="5">
    <source>
        <dbReference type="ARBA" id="ARBA00023136"/>
    </source>
</evidence>
<evidence type="ECO:0000256" key="1">
    <source>
        <dbReference type="ARBA" id="ARBA00004533"/>
    </source>
</evidence>
<keyword evidence="7" id="KW-0812">Transmembrane</keyword>